<proteinExistence type="predicted"/>
<gene>
    <name evidence="1" type="ORF">MNBD_GAMMA17-1916</name>
</gene>
<dbReference type="AlphaFoldDB" id="A0A3B0Z1A2"/>
<sequence>MNAQLKLQISYISVVNFGNSPAITCYLRLDVTNLEFNLPRPELIEVPLTKCHSTRSIFLSDKRG</sequence>
<protein>
    <submittedName>
        <fullName evidence="1">Uncharacterized protein</fullName>
    </submittedName>
</protein>
<dbReference type="EMBL" id="UOFQ01000058">
    <property type="protein sequence ID" value="VAW87095.1"/>
    <property type="molecule type" value="Genomic_DNA"/>
</dbReference>
<evidence type="ECO:0000313" key="1">
    <source>
        <dbReference type="EMBL" id="VAW87095.1"/>
    </source>
</evidence>
<reference evidence="1" key="1">
    <citation type="submission" date="2018-06" db="EMBL/GenBank/DDBJ databases">
        <authorList>
            <person name="Zhirakovskaya E."/>
        </authorList>
    </citation>
    <scope>NUCLEOTIDE SEQUENCE</scope>
</reference>
<name>A0A3B0Z1A2_9ZZZZ</name>
<organism evidence="1">
    <name type="scientific">hydrothermal vent metagenome</name>
    <dbReference type="NCBI Taxonomy" id="652676"/>
    <lineage>
        <taxon>unclassified sequences</taxon>
        <taxon>metagenomes</taxon>
        <taxon>ecological metagenomes</taxon>
    </lineage>
</organism>
<accession>A0A3B0Z1A2</accession>